<gene>
    <name evidence="2" type="ORF">AX777_25285</name>
</gene>
<protein>
    <submittedName>
        <fullName evidence="2">Uncharacterized protein</fullName>
    </submittedName>
</protein>
<dbReference type="EMBL" id="LSTR01000054">
    <property type="protein sequence ID" value="OAH41467.1"/>
    <property type="molecule type" value="Genomic_DNA"/>
</dbReference>
<sequence>MPEAKTCRRWFLPENPIPVRGQEFATRRYFGIRGELRTISRYCLAVFVDPPPSFRLFAFRRLISAFEQRAIRRPADGKFVRLRRRVRRVLDNTWRNGTYRSGRDIEPEDMCLALISGLSCPKDQTRIVRCPIEQIERVTGALWHLDPARIGSSLNVHYQQDLVRVSFNIVEWLEAKLMRSDHSSRRENGKRATVWRDDQRQHPAKRKGRYSCEQSTIAGLRVDDGNLCLVVIDCICEAAAIAIGRINRGDASIAQTPSSIARSLQCARVLSKQRRILSGRHLHH</sequence>
<feature type="compositionally biased region" description="Basic and acidic residues" evidence="1">
    <location>
        <begin position="183"/>
        <end position="201"/>
    </location>
</feature>
<feature type="region of interest" description="Disordered" evidence="1">
    <location>
        <begin position="183"/>
        <end position="208"/>
    </location>
</feature>
<accession>A0A177JKL4</accession>
<dbReference type="AlphaFoldDB" id="A0A177JKL4"/>
<proteinExistence type="predicted"/>
<name>A0A177JKL4_SPHYA</name>
<evidence type="ECO:0000256" key="1">
    <source>
        <dbReference type="SAM" id="MobiDB-lite"/>
    </source>
</evidence>
<comment type="caution">
    <text evidence="2">The sequence shown here is derived from an EMBL/GenBank/DDBJ whole genome shotgun (WGS) entry which is preliminary data.</text>
</comment>
<evidence type="ECO:0000313" key="2">
    <source>
        <dbReference type="EMBL" id="OAH41467.1"/>
    </source>
</evidence>
<organism evidence="2 3">
    <name type="scientific">Sphingobium yanoikuyae</name>
    <name type="common">Sphingomonas yanoikuyae</name>
    <dbReference type="NCBI Taxonomy" id="13690"/>
    <lineage>
        <taxon>Bacteria</taxon>
        <taxon>Pseudomonadati</taxon>
        <taxon>Pseudomonadota</taxon>
        <taxon>Alphaproteobacteria</taxon>
        <taxon>Sphingomonadales</taxon>
        <taxon>Sphingomonadaceae</taxon>
        <taxon>Sphingobium</taxon>
    </lineage>
</organism>
<evidence type="ECO:0000313" key="3">
    <source>
        <dbReference type="Proteomes" id="UP000077262"/>
    </source>
</evidence>
<reference evidence="2 3" key="1">
    <citation type="submission" date="2016-02" db="EMBL/GenBank/DDBJ databases">
        <authorList>
            <person name="Wen L."/>
            <person name="He K."/>
            <person name="Yang H."/>
        </authorList>
    </citation>
    <scope>NUCLEOTIDE SEQUENCE [LARGE SCALE GENOMIC DNA]</scope>
    <source>
        <strain evidence="2 3">CD09_2</strain>
    </source>
</reference>
<dbReference type="Proteomes" id="UP000077262">
    <property type="component" value="Unassembled WGS sequence"/>
</dbReference>